<feature type="compositionally biased region" description="Polar residues" evidence="5">
    <location>
        <begin position="36"/>
        <end position="45"/>
    </location>
</feature>
<dbReference type="SUPFAM" id="SSF55248">
    <property type="entry name" value="PCD-like"/>
    <property type="match status" value="1"/>
</dbReference>
<evidence type="ECO:0000313" key="6">
    <source>
        <dbReference type="EMBL" id="KAK9148535.1"/>
    </source>
</evidence>
<dbReference type="PANTHER" id="PTHR12599">
    <property type="entry name" value="PTERIN-4-ALPHA-CARBINOLAMINE DEHYDRATASE"/>
    <property type="match status" value="1"/>
</dbReference>
<evidence type="ECO:0000256" key="1">
    <source>
        <dbReference type="ARBA" id="ARBA00001554"/>
    </source>
</evidence>
<dbReference type="EMBL" id="JBBNAG010000003">
    <property type="protein sequence ID" value="KAK9148535.1"/>
    <property type="molecule type" value="Genomic_DNA"/>
</dbReference>
<comment type="similarity">
    <text evidence="2">Belongs to the pterin-4-alpha-carbinolamine dehydratase family.</text>
</comment>
<comment type="catalytic activity">
    <reaction evidence="1">
        <text>(4aS,6R)-4a-hydroxy-L-erythro-5,6,7,8-tetrahydrobiopterin = (6R)-L-erythro-6,7-dihydrobiopterin + H2O</text>
        <dbReference type="Rhea" id="RHEA:11920"/>
        <dbReference type="ChEBI" id="CHEBI:15377"/>
        <dbReference type="ChEBI" id="CHEBI:15642"/>
        <dbReference type="ChEBI" id="CHEBI:43120"/>
        <dbReference type="EC" id="4.2.1.96"/>
    </reaction>
</comment>
<accession>A0AAP0KAU9</accession>
<protein>
    <recommendedName>
        <fullName evidence="3">4a-hydroxytetrahydrobiopterin dehydratase</fullName>
        <ecNumber evidence="3">4.2.1.96</ecNumber>
    </recommendedName>
</protein>
<dbReference type="GO" id="GO:0009536">
    <property type="term" value="C:plastid"/>
    <property type="evidence" value="ECO:0007669"/>
    <property type="project" value="TreeGrafter"/>
</dbReference>
<comment type="caution">
    <text evidence="6">The sequence shown here is derived from an EMBL/GenBank/DDBJ whole genome shotgun (WGS) entry which is preliminary data.</text>
</comment>
<dbReference type="GO" id="GO:0008124">
    <property type="term" value="F:4-alpha-hydroxytetrahydrobiopterin dehydratase activity"/>
    <property type="evidence" value="ECO:0007669"/>
    <property type="project" value="UniProtKB-EC"/>
</dbReference>
<keyword evidence="4" id="KW-0456">Lyase</keyword>
<dbReference type="PANTHER" id="PTHR12599:SF8">
    <property type="entry name" value="PTERIN-4-ALPHA-CARBINOLAMINE DEHYDRATASE, CHLOROPLASTIC-RELATED"/>
    <property type="match status" value="1"/>
</dbReference>
<dbReference type="GO" id="GO:0006729">
    <property type="term" value="P:tetrahydrobiopterin biosynthetic process"/>
    <property type="evidence" value="ECO:0007669"/>
    <property type="project" value="InterPro"/>
</dbReference>
<gene>
    <name evidence="6" type="ORF">Scep_007292</name>
</gene>
<dbReference type="Proteomes" id="UP001419268">
    <property type="component" value="Unassembled WGS sequence"/>
</dbReference>
<evidence type="ECO:0000313" key="7">
    <source>
        <dbReference type="Proteomes" id="UP001419268"/>
    </source>
</evidence>
<dbReference type="Gene3D" id="3.30.1360.20">
    <property type="entry name" value="Transcriptional coactivator/pterin dehydratase"/>
    <property type="match status" value="1"/>
</dbReference>
<proteinExistence type="inferred from homology"/>
<reference evidence="6 7" key="1">
    <citation type="submission" date="2024-01" db="EMBL/GenBank/DDBJ databases">
        <title>Genome assemblies of Stephania.</title>
        <authorList>
            <person name="Yang L."/>
        </authorList>
    </citation>
    <scope>NUCLEOTIDE SEQUENCE [LARGE SCALE GENOMIC DNA]</scope>
    <source>
        <strain evidence="6">JXDWG</strain>
        <tissue evidence="6">Leaf</tissue>
    </source>
</reference>
<organism evidence="6 7">
    <name type="scientific">Stephania cephalantha</name>
    <dbReference type="NCBI Taxonomy" id="152367"/>
    <lineage>
        <taxon>Eukaryota</taxon>
        <taxon>Viridiplantae</taxon>
        <taxon>Streptophyta</taxon>
        <taxon>Embryophyta</taxon>
        <taxon>Tracheophyta</taxon>
        <taxon>Spermatophyta</taxon>
        <taxon>Magnoliopsida</taxon>
        <taxon>Ranunculales</taxon>
        <taxon>Menispermaceae</taxon>
        <taxon>Menispermoideae</taxon>
        <taxon>Cissampelideae</taxon>
        <taxon>Stephania</taxon>
    </lineage>
</organism>
<sequence>MSLSSPMALTHHQLCRFTPLPLLSSSPKHHNRHSSLKTSTTNNGAPKQLMIKASSSMPSPNDYFGDFGARDPFPAELESNFADKVVGNVSTEHKILIPTLSVLSLAQQDCSPISPSLPPISEEDAQKLLKKIIGWRLVDDQGTLKLQCLWKLRDFKCSVELINRVSVVVDDAGHYPNLFLEQPNQVRAELWTTSIGGLSMNDFIVAAKIDEAKTSDLVPKKRIWA</sequence>
<evidence type="ECO:0000256" key="5">
    <source>
        <dbReference type="SAM" id="MobiDB-lite"/>
    </source>
</evidence>
<evidence type="ECO:0000256" key="4">
    <source>
        <dbReference type="ARBA" id="ARBA00023239"/>
    </source>
</evidence>
<dbReference type="AlphaFoldDB" id="A0AAP0KAU9"/>
<dbReference type="EC" id="4.2.1.96" evidence="3"/>
<dbReference type="InterPro" id="IPR001533">
    <property type="entry name" value="Pterin_deHydtase"/>
</dbReference>
<evidence type="ECO:0000256" key="2">
    <source>
        <dbReference type="ARBA" id="ARBA00006472"/>
    </source>
</evidence>
<feature type="region of interest" description="Disordered" evidence="5">
    <location>
        <begin position="25"/>
        <end position="46"/>
    </location>
</feature>
<dbReference type="InterPro" id="IPR036428">
    <property type="entry name" value="PCD_sf"/>
</dbReference>
<name>A0AAP0KAU9_9MAGN</name>
<keyword evidence="7" id="KW-1185">Reference proteome</keyword>
<evidence type="ECO:0000256" key="3">
    <source>
        <dbReference type="ARBA" id="ARBA00013252"/>
    </source>
</evidence>
<dbReference type="Pfam" id="PF01329">
    <property type="entry name" value="Pterin_4a"/>
    <property type="match status" value="1"/>
</dbReference>